<feature type="region of interest" description="Disordered" evidence="1">
    <location>
        <begin position="139"/>
        <end position="177"/>
    </location>
</feature>
<accession>A0ABU3D1V5</accession>
<evidence type="ECO:0000313" key="2">
    <source>
        <dbReference type="EMBL" id="MDT0675320.1"/>
    </source>
</evidence>
<evidence type="ECO:0000313" key="3">
    <source>
        <dbReference type="Proteomes" id="UP001262582"/>
    </source>
</evidence>
<keyword evidence="3" id="KW-1185">Reference proteome</keyword>
<evidence type="ECO:0000256" key="1">
    <source>
        <dbReference type="SAM" id="MobiDB-lite"/>
    </source>
</evidence>
<name>A0ABU3D1V5_9FLAO</name>
<dbReference type="RefSeq" id="WP_311501775.1">
    <property type="nucleotide sequence ID" value="NZ_JAVRHK010000001.1"/>
</dbReference>
<dbReference type="EMBL" id="JAVRHK010000001">
    <property type="protein sequence ID" value="MDT0675320.1"/>
    <property type="molecule type" value="Genomic_DNA"/>
</dbReference>
<reference evidence="2 3" key="1">
    <citation type="submission" date="2023-09" db="EMBL/GenBank/DDBJ databases">
        <authorList>
            <person name="Rey-Velasco X."/>
        </authorList>
    </citation>
    <scope>NUCLEOTIDE SEQUENCE [LARGE SCALE GENOMIC DNA]</scope>
    <source>
        <strain evidence="2 3">F117</strain>
    </source>
</reference>
<protein>
    <recommendedName>
        <fullName evidence="4">Lipoprotein</fullName>
    </recommendedName>
</protein>
<comment type="caution">
    <text evidence="2">The sequence shown here is derived from an EMBL/GenBank/DDBJ whole genome shotgun (WGS) entry which is preliminary data.</text>
</comment>
<dbReference type="Proteomes" id="UP001262582">
    <property type="component" value="Unassembled WGS sequence"/>
</dbReference>
<proteinExistence type="predicted"/>
<organism evidence="2 3">
    <name type="scientific">Autumnicola musiva</name>
    <dbReference type="NCBI Taxonomy" id="3075589"/>
    <lineage>
        <taxon>Bacteria</taxon>
        <taxon>Pseudomonadati</taxon>
        <taxon>Bacteroidota</taxon>
        <taxon>Flavobacteriia</taxon>
        <taxon>Flavobacteriales</taxon>
        <taxon>Flavobacteriaceae</taxon>
        <taxon>Autumnicola</taxon>
    </lineage>
</organism>
<dbReference type="PROSITE" id="PS51257">
    <property type="entry name" value="PROKAR_LIPOPROTEIN"/>
    <property type="match status" value="1"/>
</dbReference>
<evidence type="ECO:0008006" key="4">
    <source>
        <dbReference type="Google" id="ProtNLM"/>
    </source>
</evidence>
<gene>
    <name evidence="2" type="ORF">RM539_01825</name>
</gene>
<sequence length="177" mass="19927">MKKLSLLLILALTLVSCNDDDGENIDFGFAEITGEDLPEYFELTEEYEINVTYELPDACHTFYGFTGSNFEDEDDETIYVYEIVANTSYNPNETECEEEDTDLSETKTLDEDFKLPAAFSYETVRFKFLTGVSSSNEAEFMTVDVPVGAPDDEDEDEDEDEDSGDDTDDDSSDESSN</sequence>
<feature type="compositionally biased region" description="Acidic residues" evidence="1">
    <location>
        <begin position="150"/>
        <end position="177"/>
    </location>
</feature>